<protein>
    <submittedName>
        <fullName evidence="1">Uncharacterized protein</fullName>
    </submittedName>
</protein>
<accession>A0A6M3XPF1</accession>
<evidence type="ECO:0000313" key="1">
    <source>
        <dbReference type="EMBL" id="QJH99864.1"/>
    </source>
</evidence>
<gene>
    <name evidence="1" type="ORF">TM448B01721_0011</name>
</gene>
<organism evidence="1">
    <name type="scientific">viral metagenome</name>
    <dbReference type="NCBI Taxonomy" id="1070528"/>
    <lineage>
        <taxon>unclassified sequences</taxon>
        <taxon>metagenomes</taxon>
        <taxon>organismal metagenomes</taxon>
    </lineage>
</organism>
<proteinExistence type="predicted"/>
<dbReference type="AlphaFoldDB" id="A0A6M3XPF1"/>
<dbReference type="EMBL" id="MT144813">
    <property type="protein sequence ID" value="QJH99864.1"/>
    <property type="molecule type" value="Genomic_DNA"/>
</dbReference>
<name>A0A6M3XPF1_9ZZZZ</name>
<sequence length="187" mass="19874">MSAAVALHPSARAPRRPGIENCPVAALADEASDLILAWKGLNAAIQTQPDALGLSAALGEPEPPADEDEITAAAVQSEITTRLNAIGHVVMHRQATSLKGAAFQAIVLNHHLCDVREADIDGPLKGEVSQRFRNACDQVERGLESIVVCLASNGDGIPAHVREYYGYQPRLGSAAVVARAVDRFRVR</sequence>
<reference evidence="1" key="1">
    <citation type="submission" date="2020-03" db="EMBL/GenBank/DDBJ databases">
        <title>The deep terrestrial virosphere.</title>
        <authorList>
            <person name="Holmfeldt K."/>
            <person name="Nilsson E."/>
            <person name="Simone D."/>
            <person name="Lopez-Fernandez M."/>
            <person name="Wu X."/>
            <person name="de Brujin I."/>
            <person name="Lundin D."/>
            <person name="Andersson A."/>
            <person name="Bertilsson S."/>
            <person name="Dopson M."/>
        </authorList>
    </citation>
    <scope>NUCLEOTIDE SEQUENCE</scope>
    <source>
        <strain evidence="1">TM448B01721</strain>
    </source>
</reference>